<keyword evidence="1" id="KW-0732">Signal</keyword>
<dbReference type="Gene3D" id="3.30.420.10">
    <property type="entry name" value="Ribonuclease H-like superfamily/Ribonuclease H"/>
    <property type="match status" value="1"/>
</dbReference>
<reference evidence="2" key="3">
    <citation type="submission" date="2025-08" db="UniProtKB">
        <authorList>
            <consortium name="Ensembl"/>
        </authorList>
    </citation>
    <scope>IDENTIFICATION</scope>
    <source>
        <strain evidence="2">HNI</strain>
    </source>
</reference>
<sequence>YALPRLHLLAFAVIHYSAGNNPLPAPSMSSDLNPIEHIWDQRKQTLEDRTPPPSDLAELHLALVEEWNAFILWAHISILSAQNSFYVQI</sequence>
<dbReference type="Proteomes" id="UP000265180">
    <property type="component" value="Chromosome 4"/>
</dbReference>
<feature type="signal peptide" evidence="1">
    <location>
        <begin position="1"/>
        <end position="19"/>
    </location>
</feature>
<evidence type="ECO:0000313" key="2">
    <source>
        <dbReference type="Ensembl" id="ENSORLP00020002328.1"/>
    </source>
</evidence>
<accession>A0A3P9K2F4</accession>
<proteinExistence type="predicted"/>
<dbReference type="GO" id="GO:0003676">
    <property type="term" value="F:nucleic acid binding"/>
    <property type="evidence" value="ECO:0007669"/>
    <property type="project" value="InterPro"/>
</dbReference>
<evidence type="ECO:0000256" key="1">
    <source>
        <dbReference type="SAM" id="SignalP"/>
    </source>
</evidence>
<protein>
    <recommendedName>
        <fullName evidence="4">Tc1-like transposase DDE domain-containing protein</fullName>
    </recommendedName>
</protein>
<reference evidence="2 3" key="2">
    <citation type="submission" date="2017-04" db="EMBL/GenBank/DDBJ databases">
        <title>CpG methylation of centromeres and impact of large insertions on vertebrate speciation.</title>
        <authorList>
            <person name="Ichikawa K."/>
            <person name="Yoshimura J."/>
            <person name="Morishita S."/>
        </authorList>
    </citation>
    <scope>NUCLEOTIDE SEQUENCE</scope>
    <source>
        <strain evidence="2 3">HNI</strain>
    </source>
</reference>
<organism evidence="2 3">
    <name type="scientific">Oryzias latipes</name>
    <name type="common">Japanese rice fish</name>
    <name type="synonym">Japanese killifish</name>
    <dbReference type="NCBI Taxonomy" id="8090"/>
    <lineage>
        <taxon>Eukaryota</taxon>
        <taxon>Metazoa</taxon>
        <taxon>Chordata</taxon>
        <taxon>Craniata</taxon>
        <taxon>Vertebrata</taxon>
        <taxon>Euteleostomi</taxon>
        <taxon>Actinopterygii</taxon>
        <taxon>Neopterygii</taxon>
        <taxon>Teleostei</taxon>
        <taxon>Neoteleostei</taxon>
        <taxon>Acanthomorphata</taxon>
        <taxon>Ovalentaria</taxon>
        <taxon>Atherinomorphae</taxon>
        <taxon>Beloniformes</taxon>
        <taxon>Adrianichthyidae</taxon>
        <taxon>Oryziinae</taxon>
        <taxon>Oryzias</taxon>
    </lineage>
</organism>
<dbReference type="Ensembl" id="ENSORLT00020011507.1">
    <property type="protein sequence ID" value="ENSORLP00020002328.1"/>
    <property type="gene ID" value="ENSORLG00020003076.1"/>
</dbReference>
<reference evidence="2" key="4">
    <citation type="submission" date="2025-09" db="UniProtKB">
        <authorList>
            <consortium name="Ensembl"/>
        </authorList>
    </citation>
    <scope>IDENTIFICATION</scope>
    <source>
        <strain evidence="2">HNI</strain>
    </source>
</reference>
<evidence type="ECO:0000313" key="3">
    <source>
        <dbReference type="Proteomes" id="UP000265180"/>
    </source>
</evidence>
<name>A0A3P9K2F4_ORYLA</name>
<reference key="1">
    <citation type="journal article" date="2007" name="Nature">
        <title>The medaka draft genome and insights into vertebrate genome evolution.</title>
        <authorList>
            <person name="Kasahara M."/>
            <person name="Naruse K."/>
            <person name="Sasaki S."/>
            <person name="Nakatani Y."/>
            <person name="Qu W."/>
            <person name="Ahsan B."/>
            <person name="Yamada T."/>
            <person name="Nagayasu Y."/>
            <person name="Doi K."/>
            <person name="Kasai Y."/>
            <person name="Jindo T."/>
            <person name="Kobayashi D."/>
            <person name="Shimada A."/>
            <person name="Toyoda A."/>
            <person name="Kuroki Y."/>
            <person name="Fujiyama A."/>
            <person name="Sasaki T."/>
            <person name="Shimizu A."/>
            <person name="Asakawa S."/>
            <person name="Shimizu N."/>
            <person name="Hashimoto S."/>
            <person name="Yang J."/>
            <person name="Lee Y."/>
            <person name="Matsushima K."/>
            <person name="Sugano S."/>
            <person name="Sakaizumi M."/>
            <person name="Narita T."/>
            <person name="Ohishi K."/>
            <person name="Haga S."/>
            <person name="Ohta F."/>
            <person name="Nomoto H."/>
            <person name="Nogata K."/>
            <person name="Morishita T."/>
            <person name="Endo T."/>
            <person name="Shin-I T."/>
            <person name="Takeda H."/>
            <person name="Morishita S."/>
            <person name="Kohara Y."/>
        </authorList>
    </citation>
    <scope>NUCLEOTIDE SEQUENCE [LARGE SCALE GENOMIC DNA]</scope>
    <source>
        <strain>Hd-rR</strain>
    </source>
</reference>
<dbReference type="AlphaFoldDB" id="A0A3P9K2F4"/>
<evidence type="ECO:0008006" key="4">
    <source>
        <dbReference type="Google" id="ProtNLM"/>
    </source>
</evidence>
<dbReference type="InterPro" id="IPR036397">
    <property type="entry name" value="RNaseH_sf"/>
</dbReference>
<feature type="chain" id="PRO_5018204846" description="Tc1-like transposase DDE domain-containing protein" evidence="1">
    <location>
        <begin position="20"/>
        <end position="89"/>
    </location>
</feature>